<organism evidence="9 10">
    <name type="scientific">Seminavis robusta</name>
    <dbReference type="NCBI Taxonomy" id="568900"/>
    <lineage>
        <taxon>Eukaryota</taxon>
        <taxon>Sar</taxon>
        <taxon>Stramenopiles</taxon>
        <taxon>Ochrophyta</taxon>
        <taxon>Bacillariophyta</taxon>
        <taxon>Bacillariophyceae</taxon>
        <taxon>Bacillariophycidae</taxon>
        <taxon>Naviculales</taxon>
        <taxon>Naviculaceae</taxon>
        <taxon>Seminavis</taxon>
    </lineage>
</organism>
<name>A0A9N8DC53_9STRA</name>
<dbReference type="PROSITE" id="PS50835">
    <property type="entry name" value="IG_LIKE"/>
    <property type="match status" value="1"/>
</dbReference>
<dbReference type="SMART" id="SM00020">
    <property type="entry name" value="Tryp_SPc"/>
    <property type="match status" value="1"/>
</dbReference>
<dbReference type="InterPro" id="IPR009003">
    <property type="entry name" value="Peptidase_S1_PA"/>
</dbReference>
<dbReference type="InterPro" id="IPR001314">
    <property type="entry name" value="Peptidase_S1A"/>
</dbReference>
<dbReference type="Pfam" id="PF00089">
    <property type="entry name" value="Trypsin"/>
    <property type="match status" value="1"/>
</dbReference>
<evidence type="ECO:0000256" key="6">
    <source>
        <dbReference type="SAM" id="SignalP"/>
    </source>
</evidence>
<dbReference type="InterPro" id="IPR050430">
    <property type="entry name" value="Peptidase_S1"/>
</dbReference>
<dbReference type="PROSITE" id="PS50240">
    <property type="entry name" value="TRYPSIN_DOM"/>
    <property type="match status" value="1"/>
</dbReference>
<feature type="chain" id="PRO_5040468016" evidence="6">
    <location>
        <begin position="22"/>
        <end position="422"/>
    </location>
</feature>
<keyword evidence="10" id="KW-1185">Reference proteome</keyword>
<feature type="region of interest" description="Disordered" evidence="5">
    <location>
        <begin position="403"/>
        <end position="422"/>
    </location>
</feature>
<evidence type="ECO:0000313" key="10">
    <source>
        <dbReference type="Proteomes" id="UP001153069"/>
    </source>
</evidence>
<dbReference type="GO" id="GO:0006508">
    <property type="term" value="P:proteolysis"/>
    <property type="evidence" value="ECO:0007669"/>
    <property type="project" value="InterPro"/>
</dbReference>
<feature type="region of interest" description="Disordered" evidence="5">
    <location>
        <begin position="25"/>
        <end position="55"/>
    </location>
</feature>
<dbReference type="InterPro" id="IPR001254">
    <property type="entry name" value="Trypsin_dom"/>
</dbReference>
<gene>
    <name evidence="9" type="ORF">SEMRO_53_G031260.1</name>
</gene>
<evidence type="ECO:0000259" key="8">
    <source>
        <dbReference type="PROSITE" id="PS50835"/>
    </source>
</evidence>
<dbReference type="AlphaFoldDB" id="A0A9N8DC53"/>
<dbReference type="PROSITE" id="PS00135">
    <property type="entry name" value="TRYPSIN_SER"/>
    <property type="match status" value="1"/>
</dbReference>
<dbReference type="InterPro" id="IPR007110">
    <property type="entry name" value="Ig-like_dom"/>
</dbReference>
<dbReference type="PRINTS" id="PR00722">
    <property type="entry name" value="CHYMOTRYPSIN"/>
</dbReference>
<dbReference type="PANTHER" id="PTHR24276">
    <property type="entry name" value="POLYSERASE-RELATED"/>
    <property type="match status" value="1"/>
</dbReference>
<dbReference type="EMBL" id="CAICTM010000052">
    <property type="protein sequence ID" value="CAB9499065.1"/>
    <property type="molecule type" value="Genomic_DNA"/>
</dbReference>
<feature type="signal peptide" evidence="6">
    <location>
        <begin position="1"/>
        <end position="21"/>
    </location>
</feature>
<proteinExistence type="inferred from homology"/>
<dbReference type="CDD" id="cd00190">
    <property type="entry name" value="Tryp_SPc"/>
    <property type="match status" value="1"/>
</dbReference>
<reference evidence="9" key="1">
    <citation type="submission" date="2020-06" db="EMBL/GenBank/DDBJ databases">
        <authorList>
            <consortium name="Plant Systems Biology data submission"/>
        </authorList>
    </citation>
    <scope>NUCLEOTIDE SEQUENCE</scope>
    <source>
        <strain evidence="9">D6</strain>
    </source>
</reference>
<feature type="compositionally biased region" description="Basic and acidic residues" evidence="5">
    <location>
        <begin position="404"/>
        <end position="422"/>
    </location>
</feature>
<evidence type="ECO:0000256" key="1">
    <source>
        <dbReference type="ARBA" id="ARBA00007664"/>
    </source>
</evidence>
<protein>
    <submittedName>
        <fullName evidence="9">Chymotrypsin-like elastase family member 1</fullName>
    </submittedName>
</protein>
<dbReference type="SUPFAM" id="SSF50494">
    <property type="entry name" value="Trypsin-like serine proteases"/>
    <property type="match status" value="1"/>
</dbReference>
<dbReference type="GO" id="GO:0004252">
    <property type="term" value="F:serine-type endopeptidase activity"/>
    <property type="evidence" value="ECO:0007669"/>
    <property type="project" value="InterPro"/>
</dbReference>
<feature type="region of interest" description="Disordered" evidence="5">
    <location>
        <begin position="297"/>
        <end position="369"/>
    </location>
</feature>
<evidence type="ECO:0000256" key="4">
    <source>
        <dbReference type="ARBA" id="ARBA00023180"/>
    </source>
</evidence>
<dbReference type="OrthoDB" id="104223at2759"/>
<keyword evidence="6" id="KW-0732">Signal</keyword>
<feature type="domain" description="Peptidase S1" evidence="7">
    <location>
        <begin position="62"/>
        <end position="291"/>
    </location>
</feature>
<evidence type="ECO:0000256" key="2">
    <source>
        <dbReference type="ARBA" id="ARBA00023026"/>
    </source>
</evidence>
<keyword evidence="2" id="KW-0843">Virulence</keyword>
<dbReference type="Gene3D" id="2.40.10.10">
    <property type="entry name" value="Trypsin-like serine proteases"/>
    <property type="match status" value="1"/>
</dbReference>
<comment type="similarity">
    <text evidence="1">Belongs to the peptidase S1 family.</text>
</comment>
<evidence type="ECO:0000256" key="3">
    <source>
        <dbReference type="ARBA" id="ARBA00023157"/>
    </source>
</evidence>
<feature type="compositionally biased region" description="Basic and acidic residues" evidence="5">
    <location>
        <begin position="39"/>
        <end position="55"/>
    </location>
</feature>
<sequence length="422" mass="43790">MIYWKPLIFVVHSLCFVLTTATERAGTDTSDGGTNLRGNPEEHRELHPHAHPDLRQGGENYIIGGRPASVGEYPWYVSFPGNVCGGTLIASNKVLTSATCVETHNPTKVRVGASNANNGQEVDVECYETHHNYFRTDLSLYNDLAVLQLARALPAAVTPVSWNRDTSYPPETNQTVTVMGFGLTANMGALSNTLQVVDLQMVSRYDCQVAYTTENVTGQSVISSGMHLCALGDGSGVCTGDSGGPLLDGISSDSLQIGVTSFTHSDCASVMFPDVFTDLADNTGWIDRQISTDICGTGTGGSTTAADPAPAPAPAPGTSSSGGSGGADTSSGGSDGGSDGGGSDGGDVDTQQTTPAPTFAPGSESSGGKCLFDTVTQMFTSLTNNIGNILGIVDGIATGEEDIQDHIPDYDDSEDKSIDDGH</sequence>
<feature type="compositionally biased region" description="Polar residues" evidence="5">
    <location>
        <begin position="25"/>
        <end position="37"/>
    </location>
</feature>
<evidence type="ECO:0000313" key="9">
    <source>
        <dbReference type="EMBL" id="CAB9499065.1"/>
    </source>
</evidence>
<feature type="domain" description="Ig-like" evidence="8">
    <location>
        <begin position="106"/>
        <end position="223"/>
    </location>
</feature>
<evidence type="ECO:0000256" key="5">
    <source>
        <dbReference type="SAM" id="MobiDB-lite"/>
    </source>
</evidence>
<feature type="compositionally biased region" description="Low complexity" evidence="5">
    <location>
        <begin position="350"/>
        <end position="361"/>
    </location>
</feature>
<comment type="caution">
    <text evidence="9">The sequence shown here is derived from an EMBL/GenBank/DDBJ whole genome shotgun (WGS) entry which is preliminary data.</text>
</comment>
<dbReference type="InterPro" id="IPR033116">
    <property type="entry name" value="TRYPSIN_SER"/>
</dbReference>
<keyword evidence="4" id="KW-0325">Glycoprotein</keyword>
<accession>A0A9N8DC53</accession>
<evidence type="ECO:0000259" key="7">
    <source>
        <dbReference type="PROSITE" id="PS50240"/>
    </source>
</evidence>
<feature type="compositionally biased region" description="Gly residues" evidence="5">
    <location>
        <begin position="333"/>
        <end position="345"/>
    </location>
</feature>
<dbReference type="InterPro" id="IPR043504">
    <property type="entry name" value="Peptidase_S1_PA_chymotrypsin"/>
</dbReference>
<keyword evidence="3" id="KW-1015">Disulfide bond</keyword>
<dbReference type="Proteomes" id="UP001153069">
    <property type="component" value="Unassembled WGS sequence"/>
</dbReference>
<dbReference type="PANTHER" id="PTHR24276:SF98">
    <property type="entry name" value="FI18310P1-RELATED"/>
    <property type="match status" value="1"/>
</dbReference>